<sequence>MTMPMRHPYANDGTPLIPRYMAYAETVAPGVRELRERSAADAAAGLARLVQISAQQEFDAAKARLEAARERVDAVDTAHLTVWVRHWQHRVAP</sequence>
<evidence type="ECO:0000256" key="1">
    <source>
        <dbReference type="SAM" id="Coils"/>
    </source>
</evidence>
<evidence type="ECO:0000313" key="3">
    <source>
        <dbReference type="Proteomes" id="UP001356095"/>
    </source>
</evidence>
<evidence type="ECO:0000313" key="2">
    <source>
        <dbReference type="EMBL" id="MEE2041345.1"/>
    </source>
</evidence>
<proteinExistence type="predicted"/>
<organism evidence="2 3">
    <name type="scientific">Nocardiopsis codii</name>
    <dbReference type="NCBI Taxonomy" id="3065942"/>
    <lineage>
        <taxon>Bacteria</taxon>
        <taxon>Bacillati</taxon>
        <taxon>Actinomycetota</taxon>
        <taxon>Actinomycetes</taxon>
        <taxon>Streptosporangiales</taxon>
        <taxon>Nocardiopsidaceae</taxon>
        <taxon>Nocardiopsis</taxon>
    </lineage>
</organism>
<reference evidence="2 3" key="1">
    <citation type="submission" date="2023-08" db="EMBL/GenBank/DDBJ databases">
        <authorList>
            <person name="Girao M."/>
            <person name="Carvalho M.F."/>
        </authorList>
    </citation>
    <scope>NUCLEOTIDE SEQUENCE [LARGE SCALE GENOMIC DNA]</scope>
    <source>
        <strain evidence="2 3">CT-R113</strain>
    </source>
</reference>
<name>A0ABU7KGI4_9ACTN</name>
<dbReference type="RefSeq" id="WP_330095105.1">
    <property type="nucleotide sequence ID" value="NZ_JAUZMY010000047.1"/>
</dbReference>
<comment type="caution">
    <text evidence="2">The sequence shown here is derived from an EMBL/GenBank/DDBJ whole genome shotgun (WGS) entry which is preliminary data.</text>
</comment>
<dbReference type="EMBL" id="JAUZMY010000047">
    <property type="protein sequence ID" value="MEE2041345.1"/>
    <property type="molecule type" value="Genomic_DNA"/>
</dbReference>
<accession>A0ABU7KGI4</accession>
<feature type="coiled-coil region" evidence="1">
    <location>
        <begin position="51"/>
        <end position="78"/>
    </location>
</feature>
<gene>
    <name evidence="2" type="ORF">Q8791_29390</name>
</gene>
<keyword evidence="3" id="KW-1185">Reference proteome</keyword>
<keyword evidence="1" id="KW-0175">Coiled coil</keyword>
<protein>
    <submittedName>
        <fullName evidence="2">Uncharacterized protein</fullName>
    </submittedName>
</protein>
<dbReference type="Proteomes" id="UP001356095">
    <property type="component" value="Unassembled WGS sequence"/>
</dbReference>